<dbReference type="VEuPathDB" id="FungiDB:BCV72DRAFT_78830"/>
<dbReference type="GO" id="GO:0005789">
    <property type="term" value="C:endoplasmic reticulum membrane"/>
    <property type="evidence" value="ECO:0007669"/>
    <property type="project" value="UniProtKB-SubCell"/>
</dbReference>
<evidence type="ECO:0000256" key="4">
    <source>
        <dbReference type="ARBA" id="ARBA00022679"/>
    </source>
</evidence>
<dbReference type="Proteomes" id="UP000242381">
    <property type="component" value="Unassembled WGS sequence"/>
</dbReference>
<keyword evidence="5 10" id="KW-0812">Transmembrane</keyword>
<dbReference type="PANTHER" id="PTHR22760:SF4">
    <property type="entry name" value="GPI MANNOSYLTRANSFERASE 3"/>
    <property type="match status" value="1"/>
</dbReference>
<proteinExistence type="inferred from homology"/>
<feature type="transmembrane region" description="Helical" evidence="10">
    <location>
        <begin position="338"/>
        <end position="355"/>
    </location>
</feature>
<feature type="transmembrane region" description="Helical" evidence="10">
    <location>
        <begin position="216"/>
        <end position="237"/>
    </location>
</feature>
<dbReference type="EC" id="2.4.1.-" evidence="10"/>
<feature type="transmembrane region" description="Helical" evidence="10">
    <location>
        <begin position="281"/>
        <end position="304"/>
    </location>
</feature>
<evidence type="ECO:0000256" key="10">
    <source>
        <dbReference type="RuleBase" id="RU363075"/>
    </source>
</evidence>
<organism evidence="11 12">
    <name type="scientific">Rhizopus microsporus</name>
    <dbReference type="NCBI Taxonomy" id="58291"/>
    <lineage>
        <taxon>Eukaryota</taxon>
        <taxon>Fungi</taxon>
        <taxon>Fungi incertae sedis</taxon>
        <taxon>Mucoromycota</taxon>
        <taxon>Mucoromycotina</taxon>
        <taxon>Mucoromycetes</taxon>
        <taxon>Mucorales</taxon>
        <taxon>Mucorineae</taxon>
        <taxon>Rhizopodaceae</taxon>
        <taxon>Rhizopus</taxon>
    </lineage>
</organism>
<evidence type="ECO:0000256" key="8">
    <source>
        <dbReference type="ARBA" id="ARBA00023136"/>
    </source>
</evidence>
<evidence type="ECO:0000313" key="12">
    <source>
        <dbReference type="Proteomes" id="UP000242381"/>
    </source>
</evidence>
<name>A0A0A1P068_RHIZD</name>
<comment type="function">
    <text evidence="9">Mannosyltransferase involved in glycosylphosphatidylinositol-anchor biosynthesis. Transfers the third mannose to Man2-GlcN-acyl-PI during GPI precursor assembly.</text>
</comment>
<dbReference type="AlphaFoldDB" id="A0A0A1P068"/>
<evidence type="ECO:0000256" key="2">
    <source>
        <dbReference type="ARBA" id="ARBA00006065"/>
    </source>
</evidence>
<keyword evidence="4" id="KW-0808">Transferase</keyword>
<evidence type="ECO:0000256" key="9">
    <source>
        <dbReference type="ARBA" id="ARBA00024708"/>
    </source>
</evidence>
<gene>
    <name evidence="11" type="ORF">BCV71DRAFT_288073</name>
</gene>
<dbReference type="EMBL" id="KV921265">
    <property type="protein sequence ID" value="ORE22628.1"/>
    <property type="molecule type" value="Genomic_DNA"/>
</dbReference>
<evidence type="ECO:0000256" key="1">
    <source>
        <dbReference type="ARBA" id="ARBA00004477"/>
    </source>
</evidence>
<evidence type="ECO:0000256" key="5">
    <source>
        <dbReference type="ARBA" id="ARBA00022692"/>
    </source>
</evidence>
<dbReference type="VEuPathDB" id="FungiDB:BCV72DRAFT_240037"/>
<feature type="transmembrane region" description="Helical" evidence="10">
    <location>
        <begin position="124"/>
        <end position="146"/>
    </location>
</feature>
<dbReference type="GO" id="GO:0006506">
    <property type="term" value="P:GPI anchor biosynthetic process"/>
    <property type="evidence" value="ECO:0007669"/>
    <property type="project" value="TreeGrafter"/>
</dbReference>
<evidence type="ECO:0000256" key="6">
    <source>
        <dbReference type="ARBA" id="ARBA00022824"/>
    </source>
</evidence>
<dbReference type="GO" id="GO:0000026">
    <property type="term" value="F:alpha-1,2-mannosyltransferase activity"/>
    <property type="evidence" value="ECO:0007669"/>
    <property type="project" value="TreeGrafter"/>
</dbReference>
<keyword evidence="6 10" id="KW-0256">Endoplasmic reticulum</keyword>
<evidence type="ECO:0000313" key="11">
    <source>
        <dbReference type="EMBL" id="ORE22628.1"/>
    </source>
</evidence>
<protein>
    <recommendedName>
        <fullName evidence="10">Mannosyltransferase</fullName>
        <ecNumber evidence="10">2.4.1.-</ecNumber>
    </recommendedName>
</protein>
<dbReference type="PANTHER" id="PTHR22760">
    <property type="entry name" value="GLYCOSYLTRANSFERASE"/>
    <property type="match status" value="1"/>
</dbReference>
<comment type="similarity">
    <text evidence="2">Belongs to the glycosyltransferase 22 family. PIGB subfamily.</text>
</comment>
<reference evidence="11 12" key="1">
    <citation type="journal article" date="2016" name="Proc. Natl. Acad. Sci. U.S.A.">
        <title>Lipid metabolic changes in an early divergent fungus govern the establishment of a mutualistic symbiosis with endobacteria.</title>
        <authorList>
            <person name="Lastovetsky O.A."/>
            <person name="Gaspar M.L."/>
            <person name="Mondo S.J."/>
            <person name="LaButti K.M."/>
            <person name="Sandor L."/>
            <person name="Grigoriev I.V."/>
            <person name="Henry S.A."/>
            <person name="Pawlowska T.E."/>
        </authorList>
    </citation>
    <scope>NUCLEOTIDE SEQUENCE [LARGE SCALE GENOMIC DNA]</scope>
    <source>
        <strain evidence="11 12">ATCC 11559</strain>
    </source>
</reference>
<comment type="subcellular location">
    <subcellularLocation>
        <location evidence="1 10">Endoplasmic reticulum membrane</location>
        <topology evidence="1 10">Multi-pass membrane protein</topology>
    </subcellularLocation>
</comment>
<feature type="transmembrane region" description="Helical" evidence="10">
    <location>
        <begin position="316"/>
        <end position="332"/>
    </location>
</feature>
<accession>A0A0A1P068</accession>
<evidence type="ECO:0000256" key="7">
    <source>
        <dbReference type="ARBA" id="ARBA00022989"/>
    </source>
</evidence>
<dbReference type="InterPro" id="IPR005599">
    <property type="entry name" value="GPI_mannosylTrfase"/>
</dbReference>
<dbReference type="Pfam" id="PF03901">
    <property type="entry name" value="Glyco_transf_22"/>
    <property type="match status" value="1"/>
</dbReference>
<feature type="transmembrane region" description="Helical" evidence="10">
    <location>
        <begin position="367"/>
        <end position="384"/>
    </location>
</feature>
<evidence type="ECO:0000256" key="3">
    <source>
        <dbReference type="ARBA" id="ARBA00022676"/>
    </source>
</evidence>
<feature type="transmembrane region" description="Helical" evidence="10">
    <location>
        <begin position="152"/>
        <end position="170"/>
    </location>
</feature>
<keyword evidence="7 10" id="KW-1133">Transmembrane helix</keyword>
<feature type="transmembrane region" description="Helical" evidence="10">
    <location>
        <begin position="12"/>
        <end position="31"/>
    </location>
</feature>
<feature type="transmembrane region" description="Helical" evidence="10">
    <location>
        <begin position="249"/>
        <end position="269"/>
    </location>
</feature>
<keyword evidence="8 10" id="KW-0472">Membrane</keyword>
<dbReference type="OMA" id="HHMVFNN"/>
<keyword evidence="3 10" id="KW-0328">Glycosyltransferase</keyword>
<sequence length="521" mass="60900">MPDLIPQTSTTASRLLIFSLCLIFRWINAYFTRTYDNPDEYWQGQEVAHNLVFGYGYLTWEWQEKIRSYVHPLSIAFVYKFVQILGLDNTDLLVSLPRYFQSSLTAGADYATYSLAKKVIGKEIALPILFTTLCSWFNFFMAARTLSNTMETILTVVALSYWPIPGVVHLGERKEWLKEYRIALLFASVACIVRPTNALIWLYMGCQLLLSAKGKRGIIALNATLICSVVLIVNVFIDTMSYTNDWIQVFKAPVFTPYFFFKVNVVNGISKFYGVHQWHWYLSQGLPVILTTMLPFMLFGLYCIYNKPNVYNRMKPLLSMSLWILFIYSLLPHKEFRFIYPIVPILLIPVSYGLYQIQSSTWRKRAYIFLVFTQLPLGLYLSFWHQRGVVDVMIWLRKESQQNKVQSVGVLMPCHSTPWDSILHSPNMATTWFLTCNPPLADDHLDEADEFYQDPSHFLRSHIDNRMQQTSHLVLFDNLLPILNQDLEHYGYQECQRFFNSHFHDDKRRRGDVVVLCRQLK</sequence>
<feature type="transmembrane region" description="Helical" evidence="10">
    <location>
        <begin position="182"/>
        <end position="204"/>
    </location>
</feature>